<feature type="domain" description="HTH luxR-type" evidence="7">
    <location>
        <begin position="133"/>
        <end position="198"/>
    </location>
</feature>
<comment type="subcellular location">
    <subcellularLocation>
        <location evidence="1">Cytoplasm</location>
    </subcellularLocation>
</comment>
<dbReference type="Pfam" id="PF00072">
    <property type="entry name" value="Response_reg"/>
    <property type="match status" value="1"/>
</dbReference>
<dbReference type="InterPro" id="IPR016032">
    <property type="entry name" value="Sig_transdc_resp-reg_C-effctor"/>
</dbReference>
<comment type="caution">
    <text evidence="9">The sequence shown here is derived from an EMBL/GenBank/DDBJ whole genome shotgun (WGS) entry which is preliminary data.</text>
</comment>
<feature type="domain" description="Response regulatory" evidence="8">
    <location>
        <begin position="2"/>
        <end position="119"/>
    </location>
</feature>
<dbReference type="InterPro" id="IPR036388">
    <property type="entry name" value="WH-like_DNA-bd_sf"/>
</dbReference>
<dbReference type="Gene3D" id="1.10.10.10">
    <property type="entry name" value="Winged helix-like DNA-binding domain superfamily/Winged helix DNA-binding domain"/>
    <property type="match status" value="1"/>
</dbReference>
<protein>
    <submittedName>
        <fullName evidence="9">DNA-binding NarL/FixJ family response regulator</fullName>
    </submittedName>
</protein>
<evidence type="ECO:0000256" key="6">
    <source>
        <dbReference type="PROSITE-ProRule" id="PRU00169"/>
    </source>
</evidence>
<keyword evidence="2" id="KW-0902">Two-component regulatory system</keyword>
<dbReference type="GO" id="GO:0003677">
    <property type="term" value="F:DNA binding"/>
    <property type="evidence" value="ECO:0007669"/>
    <property type="project" value="UniProtKB-KW"/>
</dbReference>
<dbReference type="InterPro" id="IPR001789">
    <property type="entry name" value="Sig_transdc_resp-reg_receiver"/>
</dbReference>
<dbReference type="PROSITE" id="PS50110">
    <property type="entry name" value="RESPONSE_REGULATORY"/>
    <property type="match status" value="1"/>
</dbReference>
<name>A0ABT9ZNQ3_9BACI</name>
<feature type="modified residue" description="4-aspartylphosphate" evidence="6">
    <location>
        <position position="54"/>
    </location>
</feature>
<dbReference type="InterPro" id="IPR051015">
    <property type="entry name" value="EvgA-like"/>
</dbReference>
<dbReference type="Proteomes" id="UP001230005">
    <property type="component" value="Unassembled WGS sequence"/>
</dbReference>
<keyword evidence="5" id="KW-0804">Transcription</keyword>
<dbReference type="InterPro" id="IPR011006">
    <property type="entry name" value="CheY-like_superfamily"/>
</dbReference>
<evidence type="ECO:0000313" key="9">
    <source>
        <dbReference type="EMBL" id="MDQ0252847.1"/>
    </source>
</evidence>
<organism evidence="9 10">
    <name type="scientific">Evansella vedderi</name>
    <dbReference type="NCBI Taxonomy" id="38282"/>
    <lineage>
        <taxon>Bacteria</taxon>
        <taxon>Bacillati</taxon>
        <taxon>Bacillota</taxon>
        <taxon>Bacilli</taxon>
        <taxon>Bacillales</taxon>
        <taxon>Bacillaceae</taxon>
        <taxon>Evansella</taxon>
    </lineage>
</organism>
<accession>A0ABT9ZNQ3</accession>
<keyword evidence="10" id="KW-1185">Reference proteome</keyword>
<dbReference type="RefSeq" id="WP_307320737.1">
    <property type="nucleotide sequence ID" value="NZ_JAUSUG010000001.1"/>
</dbReference>
<dbReference type="PANTHER" id="PTHR45566">
    <property type="entry name" value="HTH-TYPE TRANSCRIPTIONAL REGULATOR YHJB-RELATED"/>
    <property type="match status" value="1"/>
</dbReference>
<sequence>MNIAIIDDDPAVRKILKNIVEDNGIGKVIFEYEDGSYVDDVEFYKKEINVIMTDLIMPVKSGIDGIKDLHKKDYKGSIIMLSQVKDKQFIGEAYTLGIDYFINKPINIIEVVSVFNKVREKLTLQQLVEKYEREKFKSLLTATELKILKLISLRLTQTEIAEQLCITLQTVKNHITNILKKTSSFNSKDAARKAKEMQLI</sequence>
<dbReference type="Gene3D" id="3.40.50.2300">
    <property type="match status" value="1"/>
</dbReference>
<evidence type="ECO:0000256" key="5">
    <source>
        <dbReference type="ARBA" id="ARBA00023163"/>
    </source>
</evidence>
<proteinExistence type="predicted"/>
<keyword evidence="6" id="KW-0597">Phosphoprotein</keyword>
<evidence type="ECO:0000256" key="1">
    <source>
        <dbReference type="ARBA" id="ARBA00004496"/>
    </source>
</evidence>
<dbReference type="SUPFAM" id="SSF52172">
    <property type="entry name" value="CheY-like"/>
    <property type="match status" value="1"/>
</dbReference>
<evidence type="ECO:0000256" key="2">
    <source>
        <dbReference type="ARBA" id="ARBA00023012"/>
    </source>
</evidence>
<evidence type="ECO:0000259" key="8">
    <source>
        <dbReference type="PROSITE" id="PS50110"/>
    </source>
</evidence>
<evidence type="ECO:0000259" key="7">
    <source>
        <dbReference type="PROSITE" id="PS50043"/>
    </source>
</evidence>
<evidence type="ECO:0000256" key="3">
    <source>
        <dbReference type="ARBA" id="ARBA00023015"/>
    </source>
</evidence>
<dbReference type="EMBL" id="JAUSUG010000001">
    <property type="protein sequence ID" value="MDQ0252847.1"/>
    <property type="molecule type" value="Genomic_DNA"/>
</dbReference>
<keyword evidence="4 9" id="KW-0238">DNA-binding</keyword>
<evidence type="ECO:0000313" key="10">
    <source>
        <dbReference type="Proteomes" id="UP001230005"/>
    </source>
</evidence>
<dbReference type="InterPro" id="IPR000792">
    <property type="entry name" value="Tscrpt_reg_LuxR_C"/>
</dbReference>
<dbReference type="PROSITE" id="PS50043">
    <property type="entry name" value="HTH_LUXR_2"/>
    <property type="match status" value="1"/>
</dbReference>
<dbReference type="SMART" id="SM00448">
    <property type="entry name" value="REC"/>
    <property type="match status" value="1"/>
</dbReference>
<reference evidence="9 10" key="1">
    <citation type="submission" date="2023-07" db="EMBL/GenBank/DDBJ databases">
        <title>Genomic Encyclopedia of Type Strains, Phase IV (KMG-IV): sequencing the most valuable type-strain genomes for metagenomic binning, comparative biology and taxonomic classification.</title>
        <authorList>
            <person name="Goeker M."/>
        </authorList>
    </citation>
    <scope>NUCLEOTIDE SEQUENCE [LARGE SCALE GENOMIC DNA]</scope>
    <source>
        <strain evidence="9 10">DSM 9768</strain>
    </source>
</reference>
<dbReference type="Pfam" id="PF00196">
    <property type="entry name" value="GerE"/>
    <property type="match status" value="1"/>
</dbReference>
<dbReference type="PANTHER" id="PTHR45566:SF1">
    <property type="entry name" value="HTH-TYPE TRANSCRIPTIONAL REGULATOR YHJB-RELATED"/>
    <property type="match status" value="1"/>
</dbReference>
<dbReference type="CDD" id="cd06170">
    <property type="entry name" value="LuxR_C_like"/>
    <property type="match status" value="1"/>
</dbReference>
<dbReference type="SMART" id="SM00421">
    <property type="entry name" value="HTH_LUXR"/>
    <property type="match status" value="1"/>
</dbReference>
<gene>
    <name evidence="9" type="ORF">J2S74_000219</name>
</gene>
<dbReference type="SUPFAM" id="SSF46894">
    <property type="entry name" value="C-terminal effector domain of the bipartite response regulators"/>
    <property type="match status" value="1"/>
</dbReference>
<evidence type="ECO:0000256" key="4">
    <source>
        <dbReference type="ARBA" id="ARBA00023125"/>
    </source>
</evidence>
<keyword evidence="3" id="KW-0805">Transcription regulation</keyword>
<dbReference type="PRINTS" id="PR00038">
    <property type="entry name" value="HTHLUXR"/>
</dbReference>